<reference evidence="2 4" key="2">
    <citation type="journal article" date="2018" name="Plant J.">
        <title>The Physcomitrella patens chromosome-scale assembly reveals moss genome structure and evolution.</title>
        <authorList>
            <person name="Lang D."/>
            <person name="Ullrich K.K."/>
            <person name="Murat F."/>
            <person name="Fuchs J."/>
            <person name="Jenkins J."/>
            <person name="Haas F.B."/>
            <person name="Piednoel M."/>
            <person name="Gundlach H."/>
            <person name="Van Bel M."/>
            <person name="Meyberg R."/>
            <person name="Vives C."/>
            <person name="Morata J."/>
            <person name="Symeonidi A."/>
            <person name="Hiss M."/>
            <person name="Muchero W."/>
            <person name="Kamisugi Y."/>
            <person name="Saleh O."/>
            <person name="Blanc G."/>
            <person name="Decker E.L."/>
            <person name="van Gessel N."/>
            <person name="Grimwood J."/>
            <person name="Hayes R.D."/>
            <person name="Graham S.W."/>
            <person name="Gunter L.E."/>
            <person name="McDaniel S.F."/>
            <person name="Hoernstein S.N.W."/>
            <person name="Larsson A."/>
            <person name="Li F.W."/>
            <person name="Perroud P.F."/>
            <person name="Phillips J."/>
            <person name="Ranjan P."/>
            <person name="Rokshar D.S."/>
            <person name="Rothfels C.J."/>
            <person name="Schneider L."/>
            <person name="Shu S."/>
            <person name="Stevenson D.W."/>
            <person name="Thummler F."/>
            <person name="Tillich M."/>
            <person name="Villarreal Aguilar J.C."/>
            <person name="Widiez T."/>
            <person name="Wong G.K."/>
            <person name="Wymore A."/>
            <person name="Zhang Y."/>
            <person name="Zimmer A.D."/>
            <person name="Quatrano R.S."/>
            <person name="Mayer K.F.X."/>
            <person name="Goodstein D."/>
            <person name="Casacuberta J.M."/>
            <person name="Vandepoele K."/>
            <person name="Reski R."/>
            <person name="Cuming A.C."/>
            <person name="Tuskan G.A."/>
            <person name="Maumus F."/>
            <person name="Salse J."/>
            <person name="Schmutz J."/>
            <person name="Rensing S.A."/>
        </authorList>
    </citation>
    <scope>NUCLEOTIDE SEQUENCE [LARGE SCALE GENOMIC DNA]</scope>
    <source>
        <strain evidence="3 4">cv. Gransden 2004</strain>
    </source>
</reference>
<dbReference type="Proteomes" id="UP000006727">
    <property type="component" value="Chromosome 3"/>
</dbReference>
<proteinExistence type="predicted"/>
<evidence type="ECO:0008006" key="5">
    <source>
        <dbReference type="Google" id="ProtNLM"/>
    </source>
</evidence>
<dbReference type="EnsemblPlants" id="Pp3c3_19475V3.1">
    <property type="protein sequence ID" value="PAC:32944864.CDS.1"/>
    <property type="gene ID" value="Pp3c3_19475"/>
</dbReference>
<accession>A0A2K1KV76</accession>
<feature type="chain" id="PRO_5036043074" description="Secreted protein" evidence="1">
    <location>
        <begin position="27"/>
        <end position="83"/>
    </location>
</feature>
<sequence>MCVCVCVPPCVCVQVIFGICVACCTARGVNCCRLDHPPKLSDLPRMILICQLLPRRRRRDRIRGRLEAGFITLPDFTSISTLG</sequence>
<evidence type="ECO:0000313" key="4">
    <source>
        <dbReference type="Proteomes" id="UP000006727"/>
    </source>
</evidence>
<evidence type="ECO:0000256" key="1">
    <source>
        <dbReference type="SAM" id="SignalP"/>
    </source>
</evidence>
<organism evidence="2">
    <name type="scientific">Physcomitrium patens</name>
    <name type="common">Spreading-leaved earth moss</name>
    <name type="synonym">Physcomitrella patens</name>
    <dbReference type="NCBI Taxonomy" id="3218"/>
    <lineage>
        <taxon>Eukaryota</taxon>
        <taxon>Viridiplantae</taxon>
        <taxon>Streptophyta</taxon>
        <taxon>Embryophyta</taxon>
        <taxon>Bryophyta</taxon>
        <taxon>Bryophytina</taxon>
        <taxon>Bryopsida</taxon>
        <taxon>Funariidae</taxon>
        <taxon>Funariales</taxon>
        <taxon>Funariaceae</taxon>
        <taxon>Physcomitrium</taxon>
    </lineage>
</organism>
<dbReference type="InParanoid" id="A0A2K1KV76"/>
<gene>
    <name evidence="2" type="ORF">PHYPA_004662</name>
</gene>
<name>A0A2K1KV76_PHYPA</name>
<feature type="signal peptide" evidence="1">
    <location>
        <begin position="1"/>
        <end position="26"/>
    </location>
</feature>
<dbReference type="Gramene" id="Pp3c3_19475V3.1">
    <property type="protein sequence ID" value="PAC:32944864.CDS.1"/>
    <property type="gene ID" value="Pp3c3_19475"/>
</dbReference>
<evidence type="ECO:0000313" key="2">
    <source>
        <dbReference type="EMBL" id="PNR57668.1"/>
    </source>
</evidence>
<dbReference type="EMBL" id="ABEU02000003">
    <property type="protein sequence ID" value="PNR57668.1"/>
    <property type="molecule type" value="Genomic_DNA"/>
</dbReference>
<keyword evidence="4" id="KW-1185">Reference proteome</keyword>
<reference evidence="2 4" key="1">
    <citation type="journal article" date="2008" name="Science">
        <title>The Physcomitrella genome reveals evolutionary insights into the conquest of land by plants.</title>
        <authorList>
            <person name="Rensing S."/>
            <person name="Lang D."/>
            <person name="Zimmer A."/>
            <person name="Terry A."/>
            <person name="Salamov A."/>
            <person name="Shapiro H."/>
            <person name="Nishiyama T."/>
            <person name="Perroud P.-F."/>
            <person name="Lindquist E."/>
            <person name="Kamisugi Y."/>
            <person name="Tanahashi T."/>
            <person name="Sakakibara K."/>
            <person name="Fujita T."/>
            <person name="Oishi K."/>
            <person name="Shin-I T."/>
            <person name="Kuroki Y."/>
            <person name="Toyoda A."/>
            <person name="Suzuki Y."/>
            <person name="Hashimoto A."/>
            <person name="Yamaguchi K."/>
            <person name="Sugano A."/>
            <person name="Kohara Y."/>
            <person name="Fujiyama A."/>
            <person name="Anterola A."/>
            <person name="Aoki S."/>
            <person name="Ashton N."/>
            <person name="Barbazuk W.B."/>
            <person name="Barker E."/>
            <person name="Bennetzen J."/>
            <person name="Bezanilla M."/>
            <person name="Blankenship R."/>
            <person name="Cho S.H."/>
            <person name="Dutcher S."/>
            <person name="Estelle M."/>
            <person name="Fawcett J.A."/>
            <person name="Gundlach H."/>
            <person name="Hanada K."/>
            <person name="Heyl A."/>
            <person name="Hicks K.A."/>
            <person name="Hugh J."/>
            <person name="Lohr M."/>
            <person name="Mayer K."/>
            <person name="Melkozernov A."/>
            <person name="Murata T."/>
            <person name="Nelson D."/>
            <person name="Pils B."/>
            <person name="Prigge M."/>
            <person name="Reiss B."/>
            <person name="Renner T."/>
            <person name="Rombauts S."/>
            <person name="Rushton P."/>
            <person name="Sanderfoot A."/>
            <person name="Schween G."/>
            <person name="Shiu S.-H."/>
            <person name="Stueber K."/>
            <person name="Theodoulou F.L."/>
            <person name="Tu H."/>
            <person name="Van de Peer Y."/>
            <person name="Verrier P.J."/>
            <person name="Waters E."/>
            <person name="Wood A."/>
            <person name="Yang L."/>
            <person name="Cove D."/>
            <person name="Cuming A."/>
            <person name="Hasebe M."/>
            <person name="Lucas S."/>
            <person name="Mishler D.B."/>
            <person name="Reski R."/>
            <person name="Grigoriev I."/>
            <person name="Quatrano R.S."/>
            <person name="Boore J.L."/>
        </authorList>
    </citation>
    <scope>NUCLEOTIDE SEQUENCE [LARGE SCALE GENOMIC DNA]</scope>
    <source>
        <strain evidence="3 4">cv. Gransden 2004</strain>
    </source>
</reference>
<evidence type="ECO:0000313" key="3">
    <source>
        <dbReference type="EnsemblPlants" id="PAC:32944864.CDS.1"/>
    </source>
</evidence>
<keyword evidence="1" id="KW-0732">Signal</keyword>
<protein>
    <recommendedName>
        <fullName evidence="5">Secreted protein</fullName>
    </recommendedName>
</protein>
<reference evidence="3" key="3">
    <citation type="submission" date="2020-12" db="UniProtKB">
        <authorList>
            <consortium name="EnsemblPlants"/>
        </authorList>
    </citation>
    <scope>IDENTIFICATION</scope>
</reference>
<dbReference type="AlphaFoldDB" id="A0A2K1KV76"/>